<dbReference type="InterPro" id="IPR036196">
    <property type="entry name" value="Ptyr_pPase_sf"/>
</dbReference>
<dbReference type="AlphaFoldDB" id="A0A221UYL2"/>
<dbReference type="SUPFAM" id="SSF52788">
    <property type="entry name" value="Phosphotyrosine protein phosphatases I"/>
    <property type="match status" value="1"/>
</dbReference>
<evidence type="ECO:0000313" key="1">
    <source>
        <dbReference type="EMBL" id="ASO06186.1"/>
    </source>
</evidence>
<name>A0A221UYL2_9FLAO</name>
<dbReference type="eggNOG" id="COG0394">
    <property type="taxonomic scope" value="Bacteria"/>
</dbReference>
<dbReference type="PANTHER" id="PTHR43428">
    <property type="entry name" value="ARSENATE REDUCTASE"/>
    <property type="match status" value="1"/>
</dbReference>
<proteinExistence type="predicted"/>
<keyword evidence="1" id="KW-0378">Hydrolase</keyword>
<dbReference type="RefSeq" id="WP_093978744.1">
    <property type="nucleotide sequence ID" value="NZ_CP022515.1"/>
</dbReference>
<organism evidence="1 2">
    <name type="scientific">Arenibacter algicola</name>
    <dbReference type="NCBI Taxonomy" id="616991"/>
    <lineage>
        <taxon>Bacteria</taxon>
        <taxon>Pseudomonadati</taxon>
        <taxon>Bacteroidota</taxon>
        <taxon>Flavobacteriia</taxon>
        <taxon>Flavobacteriales</taxon>
        <taxon>Flavobacteriaceae</taxon>
        <taxon>Arenibacter</taxon>
    </lineage>
</organism>
<dbReference type="PANTHER" id="PTHR43428:SF1">
    <property type="entry name" value="ARSENATE REDUCTASE"/>
    <property type="match status" value="1"/>
</dbReference>
<dbReference type="Proteomes" id="UP000204551">
    <property type="component" value="Chromosome"/>
</dbReference>
<dbReference type="STRING" id="616991.GCA_000733925_01072"/>
<dbReference type="KEGG" id="aalg:AREALGSMS7_02747"/>
<accession>A0A221UYL2</accession>
<protein>
    <submittedName>
        <fullName evidence="1">Protein ArsC</fullName>
        <ecNumber evidence="1">3.1.3.48</ecNumber>
    </submittedName>
</protein>
<gene>
    <name evidence="1" type="ORF">AREALGSMS7_02747</name>
</gene>
<dbReference type="EC" id="3.1.3.48" evidence="1"/>
<dbReference type="Gene3D" id="3.40.50.2300">
    <property type="match status" value="1"/>
</dbReference>
<dbReference type="EMBL" id="CP022515">
    <property type="protein sequence ID" value="ASO06186.1"/>
    <property type="molecule type" value="Genomic_DNA"/>
</dbReference>
<sequence length="210" mass="23772">MTTVKTKLFDQIEQAISKLNTDKINEERKEILQPLANFIQSKTDTLEPIRINFICTHNSRRSHLSQVWAQTLAFYFNIKNVQCYSGGTESTALFPMVAQTLKNTGFRIETISEGKNPIYSIKYVDNEPAVIGFSKKLDDDFNPKSEFAAVMTCSQADGGCPFIAGAEKRIPITFEDPKAFDNTSQQAEKYQERSLQIATELMYVFAQIKS</sequence>
<evidence type="ECO:0000313" key="2">
    <source>
        <dbReference type="Proteomes" id="UP000204551"/>
    </source>
</evidence>
<reference evidence="1 2" key="1">
    <citation type="submission" date="2017-07" db="EMBL/GenBank/DDBJ databases">
        <title>Genome Sequence of Arenibacter algicola Strain SMS7 Isolated from a culture of the Diatom Skeletonema marinoi.</title>
        <authorList>
            <person name="Topel M."/>
            <person name="Pinder M.I.M."/>
            <person name="Johansson O.N."/>
            <person name="Kourtchenko O."/>
            <person name="Godhe A."/>
            <person name="Clarke A.K."/>
        </authorList>
    </citation>
    <scope>NUCLEOTIDE SEQUENCE [LARGE SCALE GENOMIC DNA]</scope>
    <source>
        <strain evidence="1 2">SMS7</strain>
    </source>
</reference>
<dbReference type="GO" id="GO:0004725">
    <property type="term" value="F:protein tyrosine phosphatase activity"/>
    <property type="evidence" value="ECO:0007669"/>
    <property type="project" value="UniProtKB-EC"/>
</dbReference>